<organism evidence="2 3">
    <name type="scientific">Paracoccus suum</name>
    <dbReference type="NCBI Taxonomy" id="2259340"/>
    <lineage>
        <taxon>Bacteria</taxon>
        <taxon>Pseudomonadati</taxon>
        <taxon>Pseudomonadota</taxon>
        <taxon>Alphaproteobacteria</taxon>
        <taxon>Rhodobacterales</taxon>
        <taxon>Paracoccaceae</taxon>
        <taxon>Paracoccus</taxon>
    </lineage>
</organism>
<proteinExistence type="predicted"/>
<dbReference type="EMBL" id="CP030918">
    <property type="protein sequence ID" value="AXC49220.1"/>
    <property type="molecule type" value="Genomic_DNA"/>
</dbReference>
<gene>
    <name evidence="2" type="ORF">DRW48_05565</name>
</gene>
<dbReference type="PANTHER" id="PTHR13887:SF41">
    <property type="entry name" value="THIOREDOXIN SUPERFAMILY PROTEIN"/>
    <property type="match status" value="1"/>
</dbReference>
<dbReference type="GO" id="GO:0016491">
    <property type="term" value="F:oxidoreductase activity"/>
    <property type="evidence" value="ECO:0007669"/>
    <property type="project" value="InterPro"/>
</dbReference>
<dbReference type="Gene3D" id="3.40.30.10">
    <property type="entry name" value="Glutaredoxin"/>
    <property type="match status" value="1"/>
</dbReference>
<evidence type="ECO:0000313" key="2">
    <source>
        <dbReference type="EMBL" id="AXC49220.1"/>
    </source>
</evidence>
<reference evidence="3" key="1">
    <citation type="submission" date="2018-07" db="EMBL/GenBank/DDBJ databases">
        <title>Genome sequencing of Paracoccus sp. SC2-6.</title>
        <authorList>
            <person name="Heo J."/>
            <person name="Kim S.-J."/>
            <person name="Kwon S.-W."/>
        </authorList>
    </citation>
    <scope>NUCLEOTIDE SEQUENCE [LARGE SCALE GENOMIC DNA]</scope>
    <source>
        <strain evidence="3">SC2-6</strain>
    </source>
</reference>
<protein>
    <submittedName>
        <fullName evidence="2">DsbA family oxidoreductase</fullName>
    </submittedName>
</protein>
<name>A0A344PIL5_9RHOB</name>
<dbReference type="Pfam" id="PF01323">
    <property type="entry name" value="DSBA"/>
    <property type="match status" value="1"/>
</dbReference>
<dbReference type="AlphaFoldDB" id="A0A344PIL5"/>
<dbReference type="KEGG" id="pars:DRW48_05565"/>
<dbReference type="Proteomes" id="UP000252023">
    <property type="component" value="Chromosome"/>
</dbReference>
<dbReference type="CDD" id="cd03024">
    <property type="entry name" value="DsbA_FrnE"/>
    <property type="match status" value="1"/>
</dbReference>
<dbReference type="SUPFAM" id="SSF52833">
    <property type="entry name" value="Thioredoxin-like"/>
    <property type="match status" value="1"/>
</dbReference>
<evidence type="ECO:0000313" key="3">
    <source>
        <dbReference type="Proteomes" id="UP000252023"/>
    </source>
</evidence>
<feature type="domain" description="DSBA-like thioredoxin" evidence="1">
    <location>
        <begin position="2"/>
        <end position="204"/>
    </location>
</feature>
<sequence length="215" mass="23631">MTISVFSDYVCPWCYIALRKIDRTLAHIPMGRCPEIIWRAFQLDPDAGQIPGPTVEQAMRTWYPDTAQANARMSRIRSAGRKEGLVLRLDLARPVNTRDAHCLAKLARHLGLASPLNEAVFRAYHLEGSNIADPEVLVRIAQSVGIDPRLTELFLRSGEGVGEVEDDQKTARTQGVKGVPTLVRDGAQGPSAPISTNQTDEALAQALQDHATNLR</sequence>
<dbReference type="InterPro" id="IPR036249">
    <property type="entry name" value="Thioredoxin-like_sf"/>
</dbReference>
<dbReference type="PANTHER" id="PTHR13887">
    <property type="entry name" value="GLUTATHIONE S-TRANSFERASE KAPPA"/>
    <property type="match status" value="1"/>
</dbReference>
<evidence type="ECO:0000259" key="1">
    <source>
        <dbReference type="Pfam" id="PF01323"/>
    </source>
</evidence>
<keyword evidence="3" id="KW-1185">Reference proteome</keyword>
<accession>A0A344PIL5</accession>
<dbReference type="OrthoDB" id="9799122at2"/>
<dbReference type="InterPro" id="IPR001853">
    <property type="entry name" value="DSBA-like_thioredoxin_dom"/>
</dbReference>
<dbReference type="RefSeq" id="WP_114075539.1">
    <property type="nucleotide sequence ID" value="NZ_CP030918.1"/>
</dbReference>